<dbReference type="Proteomes" id="UP000197138">
    <property type="component" value="Unassembled WGS sequence"/>
</dbReference>
<comment type="caution">
    <text evidence="6">The sequence shown here is derived from an EMBL/GenBank/DDBJ whole genome shotgun (WGS) entry which is preliminary data.</text>
</comment>
<dbReference type="GO" id="GO:0080044">
    <property type="term" value="F:quercetin 7-O-glucosyltransferase activity"/>
    <property type="evidence" value="ECO:0007669"/>
    <property type="project" value="TreeGrafter"/>
</dbReference>
<evidence type="ECO:0000256" key="4">
    <source>
        <dbReference type="RuleBase" id="RU003718"/>
    </source>
</evidence>
<dbReference type="FunFam" id="3.40.50.2000:FF:000019">
    <property type="entry name" value="Glycosyltransferase"/>
    <property type="match status" value="1"/>
</dbReference>
<evidence type="ECO:0000313" key="6">
    <source>
        <dbReference type="EMBL" id="OWM62724.1"/>
    </source>
</evidence>
<organism evidence="6 7">
    <name type="scientific">Punica granatum</name>
    <name type="common">Pomegranate</name>
    <dbReference type="NCBI Taxonomy" id="22663"/>
    <lineage>
        <taxon>Eukaryota</taxon>
        <taxon>Viridiplantae</taxon>
        <taxon>Streptophyta</taxon>
        <taxon>Embryophyta</taxon>
        <taxon>Tracheophyta</taxon>
        <taxon>Spermatophyta</taxon>
        <taxon>Magnoliopsida</taxon>
        <taxon>eudicotyledons</taxon>
        <taxon>Gunneridae</taxon>
        <taxon>Pentapetalae</taxon>
        <taxon>rosids</taxon>
        <taxon>malvids</taxon>
        <taxon>Myrtales</taxon>
        <taxon>Lythraceae</taxon>
        <taxon>Punica</taxon>
    </lineage>
</organism>
<dbReference type="PANTHER" id="PTHR11926">
    <property type="entry name" value="GLUCOSYL/GLUCURONOSYL TRANSFERASES"/>
    <property type="match status" value="1"/>
</dbReference>
<protein>
    <recommendedName>
        <fullName evidence="5">Glycosyltransferase</fullName>
        <ecNumber evidence="5">2.4.1.-</ecNumber>
    </recommendedName>
</protein>
<proteinExistence type="inferred from homology"/>
<dbReference type="InterPro" id="IPR002213">
    <property type="entry name" value="UDP_glucos_trans"/>
</dbReference>
<dbReference type="PROSITE" id="PS00375">
    <property type="entry name" value="UDPGT"/>
    <property type="match status" value="1"/>
</dbReference>
<reference evidence="7" key="1">
    <citation type="journal article" date="2017" name="Plant J.">
        <title>The pomegranate (Punica granatum L.) genome and the genomics of punicalagin biosynthesis.</title>
        <authorList>
            <person name="Qin G."/>
            <person name="Xu C."/>
            <person name="Ming R."/>
            <person name="Tang H."/>
            <person name="Guyot R."/>
            <person name="Kramer E.M."/>
            <person name="Hu Y."/>
            <person name="Yi X."/>
            <person name="Qi Y."/>
            <person name="Xu X."/>
            <person name="Gao Z."/>
            <person name="Pan H."/>
            <person name="Jian J."/>
            <person name="Tian Y."/>
            <person name="Yue Z."/>
            <person name="Xu Y."/>
        </authorList>
    </citation>
    <scope>NUCLEOTIDE SEQUENCE [LARGE SCALE GENOMIC DNA]</scope>
    <source>
        <strain evidence="7">cv. Dabenzi</strain>
    </source>
</reference>
<dbReference type="SUPFAM" id="SSF53756">
    <property type="entry name" value="UDP-Glycosyltransferase/glycogen phosphorylase"/>
    <property type="match status" value="1"/>
</dbReference>
<dbReference type="FunFam" id="3.40.50.2000:FF:000057">
    <property type="entry name" value="Glycosyltransferase"/>
    <property type="match status" value="1"/>
</dbReference>
<name>A0A218VQB7_PUNGR</name>
<dbReference type="InterPro" id="IPR035595">
    <property type="entry name" value="UDP_glycos_trans_CS"/>
</dbReference>
<evidence type="ECO:0000256" key="2">
    <source>
        <dbReference type="ARBA" id="ARBA00022676"/>
    </source>
</evidence>
<evidence type="ECO:0000256" key="3">
    <source>
        <dbReference type="ARBA" id="ARBA00022679"/>
    </source>
</evidence>
<dbReference type="EC" id="2.4.1.-" evidence="5"/>
<evidence type="ECO:0000256" key="5">
    <source>
        <dbReference type="RuleBase" id="RU362057"/>
    </source>
</evidence>
<dbReference type="Pfam" id="PF00201">
    <property type="entry name" value="UDPGT"/>
    <property type="match status" value="1"/>
</dbReference>
<accession>A0A218VQB7</accession>
<dbReference type="PANTHER" id="PTHR11926:SF1553">
    <property type="entry name" value="GLYCOSYLTRANSFERASE"/>
    <property type="match status" value="1"/>
</dbReference>
<dbReference type="GO" id="GO:0032787">
    <property type="term" value="P:monocarboxylic acid metabolic process"/>
    <property type="evidence" value="ECO:0007669"/>
    <property type="project" value="UniProtKB-ARBA"/>
</dbReference>
<dbReference type="Gene3D" id="3.40.50.2000">
    <property type="entry name" value="Glycogen Phosphorylase B"/>
    <property type="match status" value="2"/>
</dbReference>
<dbReference type="AlphaFoldDB" id="A0A218VQB7"/>
<gene>
    <name evidence="6" type="ORF">CDL15_Pgr020018</name>
</gene>
<keyword evidence="2 4" id="KW-0328">Glycosyltransferase</keyword>
<dbReference type="CDD" id="cd03784">
    <property type="entry name" value="GT1_Gtf-like"/>
    <property type="match status" value="1"/>
</dbReference>
<keyword evidence="3 4" id="KW-0808">Transferase</keyword>
<dbReference type="EMBL" id="MTKT01006319">
    <property type="protein sequence ID" value="OWM62724.1"/>
    <property type="molecule type" value="Genomic_DNA"/>
</dbReference>
<sequence>MEGSETHDQAHVLVVPYPVQGHINPMLQFSKRLVSKGVRATLAVTVYLSKSMHMEPTGPIEIDTISDGYDEGGSAAAKSFEAQQMNLQVVGSRTLHSLIQRLDESGKPVHAVIYDGFLPWALDVAKECGKLGVVFFTQTCAVNNIYYHVKKGLVELPLKGPRVSFPGLPPLDPSETPSFIYILGSYPAIYNMVVDQFVNVEDADYVLFNTFYELEKEVADWMNSNLWPLKTIGPTVPSMYLDRRLEDDRDYTLNLFKPNNDACASWLGRKPPRSVIYVSFGSMAELPAQQMAELAAALSHNRHRYNFLWIIRESEMPKLPLEFITSTSEDECGLILPWCSQLEVLRHDSIGGFLTHCGLNSVLEAICVGVPLVAVPQWTDQPTNAKYVEDVWGTGLRARPNKDGLVGREELGLCIEEVMEGEKGKVIRENVKKWKNLAIEAMDEGGSSDRNIDEFVAKLSSSCK</sequence>
<comment type="similarity">
    <text evidence="1 4">Belongs to the UDP-glycosyltransferase family.</text>
</comment>
<evidence type="ECO:0000313" key="7">
    <source>
        <dbReference type="Proteomes" id="UP000197138"/>
    </source>
</evidence>
<dbReference type="GO" id="GO:0080043">
    <property type="term" value="F:quercetin 3-O-glucosyltransferase activity"/>
    <property type="evidence" value="ECO:0007669"/>
    <property type="project" value="TreeGrafter"/>
</dbReference>
<evidence type="ECO:0000256" key="1">
    <source>
        <dbReference type="ARBA" id="ARBA00009995"/>
    </source>
</evidence>